<evidence type="ECO:0000256" key="2">
    <source>
        <dbReference type="ARBA" id="ARBA00022963"/>
    </source>
</evidence>
<dbReference type="SUPFAM" id="SSF53474">
    <property type="entry name" value="alpha/beta-Hydrolases"/>
    <property type="match status" value="1"/>
</dbReference>
<evidence type="ECO:0000256" key="3">
    <source>
        <dbReference type="ARBA" id="ARBA00023098"/>
    </source>
</evidence>
<name>A0A6J7GGX1_9ZZZZ</name>
<evidence type="ECO:0000313" key="4">
    <source>
        <dbReference type="EMBL" id="CAB4906264.1"/>
    </source>
</evidence>
<dbReference type="PANTHER" id="PTHR10272:SF0">
    <property type="entry name" value="PLATELET-ACTIVATING FACTOR ACETYLHYDROLASE"/>
    <property type="match status" value="1"/>
</dbReference>
<dbReference type="InterPro" id="IPR029058">
    <property type="entry name" value="AB_hydrolase_fold"/>
</dbReference>
<dbReference type="EMBL" id="CAFBMF010000086">
    <property type="protein sequence ID" value="CAB4906264.1"/>
    <property type="molecule type" value="Genomic_DNA"/>
</dbReference>
<protein>
    <submittedName>
        <fullName evidence="4">Unannotated protein</fullName>
    </submittedName>
</protein>
<dbReference type="GO" id="GO:0016042">
    <property type="term" value="P:lipid catabolic process"/>
    <property type="evidence" value="ECO:0007669"/>
    <property type="project" value="UniProtKB-KW"/>
</dbReference>
<keyword evidence="1" id="KW-0378">Hydrolase</keyword>
<dbReference type="AlphaFoldDB" id="A0A6J7GGX1"/>
<gene>
    <name evidence="4" type="ORF">UFOPK3494_01227</name>
</gene>
<dbReference type="PANTHER" id="PTHR10272">
    <property type="entry name" value="PLATELET-ACTIVATING FACTOR ACETYLHYDROLASE"/>
    <property type="match status" value="1"/>
</dbReference>
<keyword evidence="2" id="KW-0442">Lipid degradation</keyword>
<dbReference type="GO" id="GO:0003847">
    <property type="term" value="F:1-alkyl-2-acetylglycerophosphocholine esterase activity"/>
    <property type="evidence" value="ECO:0007669"/>
    <property type="project" value="TreeGrafter"/>
</dbReference>
<reference evidence="4" key="1">
    <citation type="submission" date="2020-05" db="EMBL/GenBank/DDBJ databases">
        <authorList>
            <person name="Chiriac C."/>
            <person name="Salcher M."/>
            <person name="Ghai R."/>
            <person name="Kavagutti S V."/>
        </authorList>
    </citation>
    <scope>NUCLEOTIDE SEQUENCE</scope>
</reference>
<organism evidence="4">
    <name type="scientific">freshwater metagenome</name>
    <dbReference type="NCBI Taxonomy" id="449393"/>
    <lineage>
        <taxon>unclassified sequences</taxon>
        <taxon>metagenomes</taxon>
        <taxon>ecological metagenomes</taxon>
    </lineage>
</organism>
<dbReference type="Gene3D" id="3.40.50.1820">
    <property type="entry name" value="alpha/beta hydrolase"/>
    <property type="match status" value="1"/>
</dbReference>
<proteinExistence type="predicted"/>
<accession>A0A6J7GGX1</accession>
<keyword evidence="3" id="KW-0443">Lipid metabolism</keyword>
<evidence type="ECO:0000256" key="1">
    <source>
        <dbReference type="ARBA" id="ARBA00022801"/>
    </source>
</evidence>
<dbReference type="Pfam" id="PF03403">
    <property type="entry name" value="PAF-AH_p_II"/>
    <property type="match status" value="2"/>
</dbReference>
<sequence length="338" mass="37086">MFGRSGPKNSYSWQSIGMDLTAAPPLEIPQNIVGHHSTLLVDESRNSRMLGVEIWYPAVSATVQSTYELFPGISFFAASAQENAPVLEGVHPLIIWSHGRTGMRHNYSLLCEALAARGYIVISSDHPGDTLFDWALGTQVDDITNDRNRIGDVRLLIDCALGTGPELAPWLTERVNQSRIAVGGHSYGGLTALATVSTLHEFTPDVRVRAAVMAQGYMRILPNEIFATTATPVLMVVANQDLTTPPSTDAEKAWALLSAREGRVGEMSQRTDIDHAGHQASSDFGLYAELAPQVENLPDMLRAYLKMVVDESPAEWIHAWRTTVLRHVVLIDDFLKSV</sequence>